<gene>
    <name evidence="1" type="ordered locus">Caka_1326</name>
</gene>
<keyword evidence="2" id="KW-1185">Reference proteome</keyword>
<dbReference type="PANTHER" id="PTHR36456">
    <property type="entry name" value="UPF0232 PROTEIN SCO3875"/>
    <property type="match status" value="1"/>
</dbReference>
<dbReference type="InterPro" id="IPR007922">
    <property type="entry name" value="DciA-like"/>
</dbReference>
<protein>
    <recommendedName>
        <fullName evidence="3">DUF721 domain-containing protein</fullName>
    </recommendedName>
</protein>
<accession>D5EIU7</accession>
<dbReference type="OrthoDB" id="193578at2"/>
<organism evidence="1 2">
    <name type="scientific">Coraliomargarita akajimensis (strain DSM 45221 / IAM 15411 / JCM 23193 / KCTC 12865 / 04OKA010-24)</name>
    <dbReference type="NCBI Taxonomy" id="583355"/>
    <lineage>
        <taxon>Bacteria</taxon>
        <taxon>Pseudomonadati</taxon>
        <taxon>Verrucomicrobiota</taxon>
        <taxon>Opitutia</taxon>
        <taxon>Puniceicoccales</taxon>
        <taxon>Coraliomargaritaceae</taxon>
        <taxon>Coraliomargarita</taxon>
    </lineage>
</organism>
<dbReference type="EMBL" id="CP001998">
    <property type="protein sequence ID" value="ADE54346.1"/>
    <property type="molecule type" value="Genomic_DNA"/>
</dbReference>
<dbReference type="AlphaFoldDB" id="D5EIU7"/>
<evidence type="ECO:0008006" key="3">
    <source>
        <dbReference type="Google" id="ProtNLM"/>
    </source>
</evidence>
<dbReference type="KEGG" id="caa:Caka_1326"/>
<evidence type="ECO:0000313" key="1">
    <source>
        <dbReference type="EMBL" id="ADE54346.1"/>
    </source>
</evidence>
<dbReference type="PANTHER" id="PTHR36456:SF1">
    <property type="entry name" value="UPF0232 PROTEIN SCO3875"/>
    <property type="match status" value="1"/>
</dbReference>
<evidence type="ECO:0000313" key="2">
    <source>
        <dbReference type="Proteomes" id="UP000000925"/>
    </source>
</evidence>
<dbReference type="STRING" id="583355.Caka_1326"/>
<dbReference type="Pfam" id="PF05258">
    <property type="entry name" value="DciA"/>
    <property type="match status" value="1"/>
</dbReference>
<name>D5EIU7_CORAD</name>
<dbReference type="Proteomes" id="UP000000925">
    <property type="component" value="Chromosome"/>
</dbReference>
<sequence>MADSFPRMASSKQIEDLIADFRGLPRTVSYSSTRPPIPLENLLVVLKEQYKLEEPSPERSLVENWSKVFGKLAGRCNPLRIKDGHILMISVTNQTLRSELQFQKRQILKRIRNLKHCEDIDDLVIRG</sequence>
<reference evidence="1 2" key="1">
    <citation type="journal article" date="2010" name="Stand. Genomic Sci.">
        <title>Complete genome sequence of Coraliomargarita akajimensis type strain (04OKA010-24).</title>
        <authorList>
            <person name="Mavromatis K."/>
            <person name="Abt B."/>
            <person name="Brambilla E."/>
            <person name="Lapidus A."/>
            <person name="Copeland A."/>
            <person name="Deshpande S."/>
            <person name="Nolan M."/>
            <person name="Lucas S."/>
            <person name="Tice H."/>
            <person name="Cheng J.F."/>
            <person name="Han C."/>
            <person name="Detter J.C."/>
            <person name="Woyke T."/>
            <person name="Goodwin L."/>
            <person name="Pitluck S."/>
            <person name="Held B."/>
            <person name="Brettin T."/>
            <person name="Tapia R."/>
            <person name="Ivanova N."/>
            <person name="Mikhailova N."/>
            <person name="Pati A."/>
            <person name="Liolios K."/>
            <person name="Chen A."/>
            <person name="Palaniappan K."/>
            <person name="Land M."/>
            <person name="Hauser L."/>
            <person name="Chang Y.J."/>
            <person name="Jeffries C.D."/>
            <person name="Rohde M."/>
            <person name="Goker M."/>
            <person name="Bristow J."/>
            <person name="Eisen J.A."/>
            <person name="Markowitz V."/>
            <person name="Hugenholtz P."/>
            <person name="Klenk H.P."/>
            <person name="Kyrpides N.C."/>
        </authorList>
    </citation>
    <scope>NUCLEOTIDE SEQUENCE [LARGE SCALE GENOMIC DNA]</scope>
    <source>
        <strain evidence="2">DSM 45221 / IAM 15411 / JCM 23193 / KCTC 12865</strain>
    </source>
</reference>
<proteinExistence type="predicted"/>
<dbReference type="HOGENOM" id="CLU_1966840_0_0_0"/>
<dbReference type="eggNOG" id="COG5512">
    <property type="taxonomic scope" value="Bacteria"/>
</dbReference>